<dbReference type="VEuPathDB" id="FungiDB:ASPSYDRAFT_57537"/>
<keyword evidence="2" id="KW-0521">NADP</keyword>
<dbReference type="PRINTS" id="PR00081">
    <property type="entry name" value="GDHRDH"/>
</dbReference>
<dbReference type="GO" id="GO:0016491">
    <property type="term" value="F:oxidoreductase activity"/>
    <property type="evidence" value="ECO:0007669"/>
    <property type="project" value="UniProtKB-KW"/>
</dbReference>
<comment type="similarity">
    <text evidence="1">Belongs to the short-chain dehydrogenases/reductases (SDR) family.</text>
</comment>
<dbReference type="CDD" id="cd05327">
    <property type="entry name" value="retinol-DH_like_SDR_c_like"/>
    <property type="match status" value="1"/>
</dbReference>
<proteinExistence type="inferred from homology"/>
<evidence type="ECO:0000313" key="5">
    <source>
        <dbReference type="Proteomes" id="UP000184356"/>
    </source>
</evidence>
<name>A0A1L9TKW2_9EURO</name>
<dbReference type="InterPro" id="IPR002347">
    <property type="entry name" value="SDR_fam"/>
</dbReference>
<dbReference type="GeneID" id="63765455"/>
<evidence type="ECO:0000256" key="1">
    <source>
        <dbReference type="ARBA" id="ARBA00006484"/>
    </source>
</evidence>
<dbReference type="Pfam" id="PF00106">
    <property type="entry name" value="adh_short"/>
    <property type="match status" value="1"/>
</dbReference>
<dbReference type="SUPFAM" id="SSF51735">
    <property type="entry name" value="NAD(P)-binding Rossmann-fold domains"/>
    <property type="match status" value="1"/>
</dbReference>
<evidence type="ECO:0000256" key="2">
    <source>
        <dbReference type="ARBA" id="ARBA00022857"/>
    </source>
</evidence>
<accession>A0A1L9TKW2</accession>
<organism evidence="4 5">
    <name type="scientific">Aspergillus sydowii CBS 593.65</name>
    <dbReference type="NCBI Taxonomy" id="1036612"/>
    <lineage>
        <taxon>Eukaryota</taxon>
        <taxon>Fungi</taxon>
        <taxon>Dikarya</taxon>
        <taxon>Ascomycota</taxon>
        <taxon>Pezizomycotina</taxon>
        <taxon>Eurotiomycetes</taxon>
        <taxon>Eurotiomycetidae</taxon>
        <taxon>Eurotiales</taxon>
        <taxon>Aspergillaceae</taxon>
        <taxon>Aspergillus</taxon>
        <taxon>Aspergillus subgen. Nidulantes</taxon>
    </lineage>
</organism>
<sequence>MSRYHDAHINPAGPGDARPAALQIIQDENLIDQMGDKVFLITGCSSGIGVETARAIAKTGAKVFLGIRNPEEGKNACADFLNPGRVEILQIDTSSLSSVRATAASFLERSPTLNVLICNAGVMQIPERQESVDGFELQLATNYLGHFLLFYLLKDALLKGAAQSPGFNSRLVNVSSSGHHSSEIRFDDINLEEEGSYDPHGAYGQSKLAQIYMANYVDRHYGPKGIHALSLMPGGIRTGLQKFVPKEIIDGWASKPAVLSFMKSTEQGASTTVVAAVSKEWEGRGGKYLEDCAEAPIATPESRWSGVKKYAYDEEKENRLWELTLQMLGIERA</sequence>
<dbReference type="AlphaFoldDB" id="A0A1L9TKW2"/>
<dbReference type="STRING" id="1036612.A0A1L9TKW2"/>
<dbReference type="OrthoDB" id="191139at2759"/>
<dbReference type="Gene3D" id="3.40.50.720">
    <property type="entry name" value="NAD(P)-binding Rossmann-like Domain"/>
    <property type="match status" value="1"/>
</dbReference>
<reference evidence="5" key="1">
    <citation type="journal article" date="2017" name="Genome Biol.">
        <title>Comparative genomics reveals high biological diversity and specific adaptations in the industrially and medically important fungal genus Aspergillus.</title>
        <authorList>
            <person name="de Vries R.P."/>
            <person name="Riley R."/>
            <person name="Wiebenga A."/>
            <person name="Aguilar-Osorio G."/>
            <person name="Amillis S."/>
            <person name="Uchima C.A."/>
            <person name="Anderluh G."/>
            <person name="Asadollahi M."/>
            <person name="Askin M."/>
            <person name="Barry K."/>
            <person name="Battaglia E."/>
            <person name="Bayram O."/>
            <person name="Benocci T."/>
            <person name="Braus-Stromeyer S.A."/>
            <person name="Caldana C."/>
            <person name="Canovas D."/>
            <person name="Cerqueira G.C."/>
            <person name="Chen F."/>
            <person name="Chen W."/>
            <person name="Choi C."/>
            <person name="Clum A."/>
            <person name="Dos Santos R.A."/>
            <person name="Damasio A.R."/>
            <person name="Diallinas G."/>
            <person name="Emri T."/>
            <person name="Fekete E."/>
            <person name="Flipphi M."/>
            <person name="Freyberg S."/>
            <person name="Gallo A."/>
            <person name="Gournas C."/>
            <person name="Habgood R."/>
            <person name="Hainaut M."/>
            <person name="Harispe M.L."/>
            <person name="Henrissat B."/>
            <person name="Hilden K.S."/>
            <person name="Hope R."/>
            <person name="Hossain A."/>
            <person name="Karabika E."/>
            <person name="Karaffa L."/>
            <person name="Karanyi Z."/>
            <person name="Krasevec N."/>
            <person name="Kuo A."/>
            <person name="Kusch H."/>
            <person name="LaButti K."/>
            <person name="Lagendijk E.L."/>
            <person name="Lapidus A."/>
            <person name="Levasseur A."/>
            <person name="Lindquist E."/>
            <person name="Lipzen A."/>
            <person name="Logrieco A.F."/>
            <person name="MacCabe A."/>
            <person name="Maekelae M.R."/>
            <person name="Malavazi I."/>
            <person name="Melin P."/>
            <person name="Meyer V."/>
            <person name="Mielnichuk N."/>
            <person name="Miskei M."/>
            <person name="Molnar A.P."/>
            <person name="Mule G."/>
            <person name="Ngan C.Y."/>
            <person name="Orejas M."/>
            <person name="Orosz E."/>
            <person name="Ouedraogo J.P."/>
            <person name="Overkamp K.M."/>
            <person name="Park H.-S."/>
            <person name="Perrone G."/>
            <person name="Piumi F."/>
            <person name="Punt P.J."/>
            <person name="Ram A.F."/>
            <person name="Ramon A."/>
            <person name="Rauscher S."/>
            <person name="Record E."/>
            <person name="Riano-Pachon D.M."/>
            <person name="Robert V."/>
            <person name="Roehrig J."/>
            <person name="Ruller R."/>
            <person name="Salamov A."/>
            <person name="Salih N.S."/>
            <person name="Samson R.A."/>
            <person name="Sandor E."/>
            <person name="Sanguinetti M."/>
            <person name="Schuetze T."/>
            <person name="Sepcic K."/>
            <person name="Shelest E."/>
            <person name="Sherlock G."/>
            <person name="Sophianopoulou V."/>
            <person name="Squina F.M."/>
            <person name="Sun H."/>
            <person name="Susca A."/>
            <person name="Todd R.B."/>
            <person name="Tsang A."/>
            <person name="Unkles S.E."/>
            <person name="van de Wiele N."/>
            <person name="van Rossen-Uffink D."/>
            <person name="Oliveira J.V."/>
            <person name="Vesth T.C."/>
            <person name="Visser J."/>
            <person name="Yu J.-H."/>
            <person name="Zhou M."/>
            <person name="Andersen M.R."/>
            <person name="Archer D.B."/>
            <person name="Baker S.E."/>
            <person name="Benoit I."/>
            <person name="Brakhage A.A."/>
            <person name="Braus G.H."/>
            <person name="Fischer R."/>
            <person name="Frisvad J.C."/>
            <person name="Goldman G.H."/>
            <person name="Houbraken J."/>
            <person name="Oakley B."/>
            <person name="Pocsi I."/>
            <person name="Scazzocchio C."/>
            <person name="Seiboth B."/>
            <person name="vanKuyk P.A."/>
            <person name="Wortman J."/>
            <person name="Dyer P.S."/>
            <person name="Grigoriev I.V."/>
        </authorList>
    </citation>
    <scope>NUCLEOTIDE SEQUENCE [LARGE SCALE GENOMIC DNA]</scope>
    <source>
        <strain evidence="5">CBS 593.65</strain>
    </source>
</reference>
<gene>
    <name evidence="4" type="ORF">ASPSYDRAFT_57537</name>
</gene>
<dbReference type="PANTHER" id="PTHR24320">
    <property type="entry name" value="RETINOL DEHYDROGENASE"/>
    <property type="match status" value="1"/>
</dbReference>
<protein>
    <submittedName>
        <fullName evidence="4">Uncharacterized protein</fullName>
    </submittedName>
</protein>
<evidence type="ECO:0000256" key="3">
    <source>
        <dbReference type="ARBA" id="ARBA00023002"/>
    </source>
</evidence>
<dbReference type="InterPro" id="IPR036291">
    <property type="entry name" value="NAD(P)-bd_dom_sf"/>
</dbReference>
<evidence type="ECO:0000313" key="4">
    <source>
        <dbReference type="EMBL" id="OJJ60076.1"/>
    </source>
</evidence>
<dbReference type="PANTHER" id="PTHR24320:SF272">
    <property type="entry name" value="NAD(P)-BINDING ROSSMANN-FOLD SUPERFAMILY PROTEIN"/>
    <property type="match status" value="1"/>
</dbReference>
<keyword evidence="3" id="KW-0560">Oxidoreductase</keyword>
<dbReference type="EMBL" id="KV878585">
    <property type="protein sequence ID" value="OJJ60076.1"/>
    <property type="molecule type" value="Genomic_DNA"/>
</dbReference>
<keyword evidence="5" id="KW-1185">Reference proteome</keyword>
<dbReference type="RefSeq" id="XP_040703882.1">
    <property type="nucleotide sequence ID" value="XM_040849382.1"/>
</dbReference>
<dbReference type="Proteomes" id="UP000184356">
    <property type="component" value="Unassembled WGS sequence"/>
</dbReference>